<dbReference type="EMBL" id="CP163441">
    <property type="protein sequence ID" value="XDQ49340.1"/>
    <property type="molecule type" value="Genomic_DNA"/>
</dbReference>
<evidence type="ECO:0008006" key="2">
    <source>
        <dbReference type="Google" id="ProtNLM"/>
    </source>
</evidence>
<dbReference type="RefSeq" id="WP_369227991.1">
    <property type="nucleotide sequence ID" value="NZ_CP163441.1"/>
</dbReference>
<organism evidence="1">
    <name type="scientific">Streptomyces sp. R39</name>
    <dbReference type="NCBI Taxonomy" id="3238631"/>
    <lineage>
        <taxon>Bacteria</taxon>
        <taxon>Bacillati</taxon>
        <taxon>Actinomycetota</taxon>
        <taxon>Actinomycetes</taxon>
        <taxon>Kitasatosporales</taxon>
        <taxon>Streptomycetaceae</taxon>
        <taxon>Streptomyces</taxon>
    </lineage>
</organism>
<protein>
    <recommendedName>
        <fullName evidence="2">Sulfotransferase</fullName>
    </recommendedName>
</protein>
<accession>A0AB39R6K1</accession>
<proteinExistence type="predicted"/>
<name>A0AB39R6K1_9ACTN</name>
<evidence type="ECO:0000313" key="1">
    <source>
        <dbReference type="EMBL" id="XDQ49340.1"/>
    </source>
</evidence>
<dbReference type="AlphaFoldDB" id="A0AB39R6K1"/>
<gene>
    <name evidence="1" type="ORF">AB5J52_47830</name>
</gene>
<reference evidence="1" key="1">
    <citation type="submission" date="2024-07" db="EMBL/GenBank/DDBJ databases">
        <authorList>
            <person name="Yu S.T."/>
        </authorList>
    </citation>
    <scope>NUCLEOTIDE SEQUENCE</scope>
    <source>
        <strain evidence="1">R39</strain>
    </source>
</reference>
<sequence>MLAAYPRVVHLSRDPSNVTYVLAAAFPSRLAGDVRSVLAVMPDAKHAPMEPFEVEVEGETLAIPSRIYNEEPGADLERPLTGTQQVILHCLYSRHGDGRVRQRHLEQIVASREPWVAPFVVQLTGEYVLEILDVIAQGLAGLAVPGSAQRRLYGEFIARNPAFFARTERRVVSYWSCYYRWKYAVFGTYPGCALMEAFRAAASEHVGARWPRHTPPSLTGVAGELA</sequence>